<name>D6SQ98_9BACT</name>
<dbReference type="AlphaFoldDB" id="D6SQ98"/>
<dbReference type="OrthoDB" id="5296173at2"/>
<protein>
    <submittedName>
        <fullName evidence="3">Fimbrial assembly family protein</fullName>
    </submittedName>
</protein>
<keyword evidence="4" id="KW-1185">Reference proteome</keyword>
<dbReference type="Proteomes" id="UP000005496">
    <property type="component" value="Unassembled WGS sequence"/>
</dbReference>
<sequence>MIKINLLPHSKRARVKPAEKQLILGLGLIVCISLVCAVFILWSGSRVSSLENRVADLDEQRHELLQQVRHINEIKDKMEQMQSNIRAIKDIRTIQPLPVRYIETLVINLPDQRIWFESMDLDPDSTLEIRGVVLDNQVFARYVDDLRQSPYVHKVNTRRTSRRQVQDLDLVEFDFLVQAGEPLPGELTLQGSNEE</sequence>
<keyword evidence="2" id="KW-0812">Transmembrane</keyword>
<keyword evidence="1" id="KW-0175">Coiled coil</keyword>
<keyword evidence="2" id="KW-0472">Membrane</keyword>
<dbReference type="Pfam" id="PF05137">
    <property type="entry name" value="PilN"/>
    <property type="match status" value="1"/>
</dbReference>
<evidence type="ECO:0000256" key="1">
    <source>
        <dbReference type="SAM" id="Coils"/>
    </source>
</evidence>
<evidence type="ECO:0000313" key="3">
    <source>
        <dbReference type="EMBL" id="EFI34924.1"/>
    </source>
</evidence>
<gene>
    <name evidence="3" type="ORF">Dthio_PD2315</name>
</gene>
<dbReference type="eggNOG" id="COG3166">
    <property type="taxonomic scope" value="Bacteria"/>
</dbReference>
<feature type="transmembrane region" description="Helical" evidence="2">
    <location>
        <begin position="21"/>
        <end position="42"/>
    </location>
</feature>
<comment type="caution">
    <text evidence="3">The sequence shown here is derived from an EMBL/GenBank/DDBJ whole genome shotgun (WGS) entry which is preliminary data.</text>
</comment>
<accession>D6SQ98</accession>
<dbReference type="InterPro" id="IPR052534">
    <property type="entry name" value="Extracell_DNA_Util/SecSys_Comp"/>
</dbReference>
<dbReference type="PANTHER" id="PTHR40278:SF1">
    <property type="entry name" value="DNA UTILIZATION PROTEIN HOFN"/>
    <property type="match status" value="1"/>
</dbReference>
<keyword evidence="2" id="KW-1133">Transmembrane helix</keyword>
<dbReference type="RefSeq" id="WP_008870238.1">
    <property type="nucleotide sequence ID" value="NZ_ACJN02000002.1"/>
</dbReference>
<proteinExistence type="predicted"/>
<evidence type="ECO:0000313" key="4">
    <source>
        <dbReference type="Proteomes" id="UP000005496"/>
    </source>
</evidence>
<reference evidence="3" key="1">
    <citation type="submission" date="2010-05" db="EMBL/GenBank/DDBJ databases">
        <title>The draft genome of Desulfonatronospira thiodismutans ASO3-1.</title>
        <authorList>
            <consortium name="US DOE Joint Genome Institute (JGI-PGF)"/>
            <person name="Lucas S."/>
            <person name="Copeland A."/>
            <person name="Lapidus A."/>
            <person name="Cheng J.-F."/>
            <person name="Bruce D."/>
            <person name="Goodwin L."/>
            <person name="Pitluck S."/>
            <person name="Chertkov O."/>
            <person name="Brettin T."/>
            <person name="Detter J.C."/>
            <person name="Han C."/>
            <person name="Land M.L."/>
            <person name="Hauser L."/>
            <person name="Kyrpides N."/>
            <person name="Mikhailova N."/>
            <person name="Muyzer G."/>
            <person name="Woyke T."/>
        </authorList>
    </citation>
    <scope>NUCLEOTIDE SEQUENCE [LARGE SCALE GENOMIC DNA]</scope>
    <source>
        <strain evidence="3">ASO3-1</strain>
    </source>
</reference>
<organism evidence="3 4">
    <name type="scientific">Desulfonatronospira thiodismutans ASO3-1</name>
    <dbReference type="NCBI Taxonomy" id="555779"/>
    <lineage>
        <taxon>Bacteria</taxon>
        <taxon>Pseudomonadati</taxon>
        <taxon>Thermodesulfobacteriota</taxon>
        <taxon>Desulfovibrionia</taxon>
        <taxon>Desulfovibrionales</taxon>
        <taxon>Desulfonatronovibrionaceae</taxon>
        <taxon>Desulfonatronospira</taxon>
    </lineage>
</organism>
<evidence type="ECO:0000256" key="2">
    <source>
        <dbReference type="SAM" id="Phobius"/>
    </source>
</evidence>
<feature type="coiled-coil region" evidence="1">
    <location>
        <begin position="47"/>
        <end position="91"/>
    </location>
</feature>
<dbReference type="InterPro" id="IPR007813">
    <property type="entry name" value="PilN"/>
</dbReference>
<dbReference type="EMBL" id="ACJN02000002">
    <property type="protein sequence ID" value="EFI34924.1"/>
    <property type="molecule type" value="Genomic_DNA"/>
</dbReference>
<dbReference type="PANTHER" id="PTHR40278">
    <property type="entry name" value="DNA UTILIZATION PROTEIN HOFN"/>
    <property type="match status" value="1"/>
</dbReference>